<dbReference type="Proteomes" id="UP000568106">
    <property type="component" value="Unassembled WGS sequence"/>
</dbReference>
<sequence>MLGQTPIIAFIPTRDAAQSRSFYEGLLGLRFIDDDKFALVMEANGTMIRIVRVGNFTPAPFTILGWQVQDIHKSVADLSAKGLTFTRYPHFEQSPDGVWTAPGGTAKVAWFADPDGNTLSLSQH</sequence>
<dbReference type="EMBL" id="JACHDY010000005">
    <property type="protein sequence ID" value="MBB5318534.1"/>
    <property type="molecule type" value="Genomic_DNA"/>
</dbReference>
<dbReference type="Gene3D" id="3.10.180.10">
    <property type="entry name" value="2,3-Dihydroxybiphenyl 1,2-Dioxygenase, domain 1"/>
    <property type="match status" value="1"/>
</dbReference>
<organism evidence="2 3">
    <name type="scientific">Tunturiibacter empetritectus</name>
    <dbReference type="NCBI Taxonomy" id="3069691"/>
    <lineage>
        <taxon>Bacteria</taxon>
        <taxon>Pseudomonadati</taxon>
        <taxon>Acidobacteriota</taxon>
        <taxon>Terriglobia</taxon>
        <taxon>Terriglobales</taxon>
        <taxon>Acidobacteriaceae</taxon>
        <taxon>Tunturiibacter</taxon>
    </lineage>
</organism>
<reference evidence="2" key="1">
    <citation type="submission" date="2020-08" db="EMBL/GenBank/DDBJ databases">
        <title>Genomic Encyclopedia of Type Strains, Phase IV (KMG-V): Genome sequencing to study the core and pangenomes of soil and plant-associated prokaryotes.</title>
        <authorList>
            <person name="Whitman W."/>
        </authorList>
    </citation>
    <scope>NUCLEOTIDE SEQUENCE [LARGE SCALE GENOMIC DNA]</scope>
    <source>
        <strain evidence="2">M8UP27</strain>
    </source>
</reference>
<keyword evidence="3" id="KW-1185">Reference proteome</keyword>
<name>A0A7W8IJX2_9BACT</name>
<dbReference type="GO" id="GO:0016829">
    <property type="term" value="F:lyase activity"/>
    <property type="evidence" value="ECO:0007669"/>
    <property type="project" value="UniProtKB-KW"/>
</dbReference>
<evidence type="ECO:0000259" key="1">
    <source>
        <dbReference type="PROSITE" id="PS51819"/>
    </source>
</evidence>
<dbReference type="GO" id="GO:0051213">
    <property type="term" value="F:dioxygenase activity"/>
    <property type="evidence" value="ECO:0007669"/>
    <property type="project" value="UniProtKB-KW"/>
</dbReference>
<dbReference type="InterPro" id="IPR037523">
    <property type="entry name" value="VOC_core"/>
</dbReference>
<proteinExistence type="predicted"/>
<dbReference type="InterPro" id="IPR004360">
    <property type="entry name" value="Glyas_Fos-R_dOase_dom"/>
</dbReference>
<dbReference type="AlphaFoldDB" id="A0A7W8IJX2"/>
<evidence type="ECO:0000313" key="2">
    <source>
        <dbReference type="EMBL" id="MBB5318534.1"/>
    </source>
</evidence>
<dbReference type="Pfam" id="PF00903">
    <property type="entry name" value="Glyoxalase"/>
    <property type="match status" value="1"/>
</dbReference>
<protein>
    <submittedName>
        <fullName evidence="2">Catechol 2,3-dioxygenase-like lactoylglutathione lyase family enzyme</fullName>
    </submittedName>
</protein>
<comment type="caution">
    <text evidence="2">The sequence shown here is derived from an EMBL/GenBank/DDBJ whole genome shotgun (WGS) entry which is preliminary data.</text>
</comment>
<gene>
    <name evidence="2" type="ORF">HDF09_003233</name>
</gene>
<dbReference type="PROSITE" id="PS51819">
    <property type="entry name" value="VOC"/>
    <property type="match status" value="1"/>
</dbReference>
<feature type="domain" description="VOC" evidence="1">
    <location>
        <begin position="4"/>
        <end position="124"/>
    </location>
</feature>
<dbReference type="InterPro" id="IPR029068">
    <property type="entry name" value="Glyas_Bleomycin-R_OHBP_Dase"/>
</dbReference>
<dbReference type="SUPFAM" id="SSF54593">
    <property type="entry name" value="Glyoxalase/Bleomycin resistance protein/Dihydroxybiphenyl dioxygenase"/>
    <property type="match status" value="1"/>
</dbReference>
<evidence type="ECO:0000313" key="3">
    <source>
        <dbReference type="Proteomes" id="UP000568106"/>
    </source>
</evidence>
<accession>A0A7W8IJX2</accession>